<dbReference type="HOGENOM" id="CLU_334063_0_0_1"/>
<evidence type="ECO:0000313" key="3">
    <source>
        <dbReference type="EMBL" id="KIW05226.1"/>
    </source>
</evidence>
<dbReference type="GeneID" id="27311737"/>
<keyword evidence="1" id="KW-0175">Coiled coil</keyword>
<evidence type="ECO:0000313" key="4">
    <source>
        <dbReference type="Proteomes" id="UP000053259"/>
    </source>
</evidence>
<dbReference type="VEuPathDB" id="FungiDB:PV09_03764"/>
<feature type="region of interest" description="Disordered" evidence="2">
    <location>
        <begin position="825"/>
        <end position="855"/>
    </location>
</feature>
<feature type="region of interest" description="Disordered" evidence="2">
    <location>
        <begin position="95"/>
        <end position="162"/>
    </location>
</feature>
<protein>
    <submittedName>
        <fullName evidence="3">Uncharacterized protein</fullName>
    </submittedName>
</protein>
<feature type="coiled-coil region" evidence="1">
    <location>
        <begin position="725"/>
        <end position="766"/>
    </location>
</feature>
<feature type="region of interest" description="Disordered" evidence="2">
    <location>
        <begin position="220"/>
        <end position="239"/>
    </location>
</feature>
<feature type="compositionally biased region" description="Basic and acidic residues" evidence="2">
    <location>
        <begin position="124"/>
        <end position="141"/>
    </location>
</feature>
<dbReference type="InParanoid" id="A0A0D1XRA2"/>
<feature type="region of interest" description="Disordered" evidence="2">
    <location>
        <begin position="577"/>
        <end position="602"/>
    </location>
</feature>
<dbReference type="RefSeq" id="XP_016215095.1">
    <property type="nucleotide sequence ID" value="XM_016357006.1"/>
</dbReference>
<reference evidence="3 4" key="1">
    <citation type="submission" date="2015-01" db="EMBL/GenBank/DDBJ databases">
        <title>The Genome Sequence of Ochroconis gallopava CBS43764.</title>
        <authorList>
            <consortium name="The Broad Institute Genomics Platform"/>
            <person name="Cuomo C."/>
            <person name="de Hoog S."/>
            <person name="Gorbushina A."/>
            <person name="Stielow B."/>
            <person name="Teixiera M."/>
            <person name="Abouelleil A."/>
            <person name="Chapman S.B."/>
            <person name="Priest M."/>
            <person name="Young S.K."/>
            <person name="Wortman J."/>
            <person name="Nusbaum C."/>
            <person name="Birren B."/>
        </authorList>
    </citation>
    <scope>NUCLEOTIDE SEQUENCE [LARGE SCALE GENOMIC DNA]</scope>
    <source>
        <strain evidence="3 4">CBS 43764</strain>
    </source>
</reference>
<feature type="compositionally biased region" description="Pro residues" evidence="2">
    <location>
        <begin position="582"/>
        <end position="591"/>
    </location>
</feature>
<feature type="compositionally biased region" description="Low complexity" evidence="2">
    <location>
        <begin position="592"/>
        <end position="601"/>
    </location>
</feature>
<feature type="compositionally biased region" description="Polar residues" evidence="2">
    <location>
        <begin position="110"/>
        <end position="119"/>
    </location>
</feature>
<keyword evidence="4" id="KW-1185">Reference proteome</keyword>
<gene>
    <name evidence="3" type="ORF">PV09_03764</name>
</gene>
<accession>A0A0D1XRA2</accession>
<dbReference type="EMBL" id="KN847538">
    <property type="protein sequence ID" value="KIW05226.1"/>
    <property type="molecule type" value="Genomic_DNA"/>
</dbReference>
<organism evidence="3 4">
    <name type="scientific">Verruconis gallopava</name>
    <dbReference type="NCBI Taxonomy" id="253628"/>
    <lineage>
        <taxon>Eukaryota</taxon>
        <taxon>Fungi</taxon>
        <taxon>Dikarya</taxon>
        <taxon>Ascomycota</taxon>
        <taxon>Pezizomycotina</taxon>
        <taxon>Dothideomycetes</taxon>
        <taxon>Pleosporomycetidae</taxon>
        <taxon>Venturiales</taxon>
        <taxon>Sympoventuriaceae</taxon>
        <taxon>Verruconis</taxon>
    </lineage>
</organism>
<dbReference type="AlphaFoldDB" id="A0A0D1XRA2"/>
<evidence type="ECO:0000256" key="1">
    <source>
        <dbReference type="SAM" id="Coils"/>
    </source>
</evidence>
<dbReference type="Proteomes" id="UP000053259">
    <property type="component" value="Unassembled WGS sequence"/>
</dbReference>
<evidence type="ECO:0000256" key="2">
    <source>
        <dbReference type="SAM" id="MobiDB-lite"/>
    </source>
</evidence>
<sequence length="855" mass="97751">MVVCAHSLSIETLEKKKTSNMSADHTNCSSKEALFATSSTPHHRDILTRLAQARAALEKKYEKAQYSQDQNRALEIKHRQGLGLKNVTPGRKFEAVTAGRGSSGRWWSSDSPTEPASQQRARKVSFDSEGFAKEKPSDLREAKRKRPALNSQSALRDARPNIDVSKSAQEEYVIFNITSGGPPPGFVPQCQRDASKRAKVTRRTQSCRKRQTIQCPKSLSVLPPNHVKRNAPTESELSVDTSRVSFPNIRTENIFSSSARSFWNEGQRNQTQFRLGKSQSCPPCLSCPWRRISRSENVGVEVRGRSRRPKILNYGTHFSLGHRPTTSYCSSHNSNQTIALQAWNERIFTYKFFASLATPSSSPAYLTTNTNLQNTSNLSAKQLESSYQKHNIRPYAEHCHSCPVYPSFRDRLFTKFDDMYHFQEIQRTEQSSFESASASRFLQQPRLPQQFVPQHYPTYTTITGQKYFSVQTQYPQIHTMYHRLLLQQPQLAFWSMSAYMDASNQQYQTLPKFASMQPLNYDITQQGGGYDDDVQVISHVRHPLPMPMPRESSTQFAFPSVFSPEKLAVDSSITSLELTPASPTPESPPKPTISSPTCSPPRLSAPRWTIKYEWDAARGPGAQQYTPTDGTEPIPTLEGWFRYEKKRGYLKPASRIDFEVAIPSFGICRGSRMCFWALEAMIEGKAYPKANNDMSKESEKVRQKLAKRKTSREWVKTKKSVLREKEKVEKAAAAKATRMERMKAKREEMKKKLYKQEQERVQSKEKGMLERKVKEIMVAVEHEYVEDVEEDLEMKEMVRELELEMESERAAEEMRDVEVNLIEEKLAEEEHMDPVKVHGEATVEYLSDSETSEEE</sequence>
<feature type="compositionally biased region" description="Basic and acidic residues" evidence="2">
    <location>
        <begin position="825"/>
        <end position="841"/>
    </location>
</feature>
<proteinExistence type="predicted"/>
<name>A0A0D1XRA2_9PEZI</name>
<feature type="compositionally biased region" description="Low complexity" evidence="2">
    <location>
        <begin position="99"/>
        <end position="109"/>
    </location>
</feature>